<gene>
    <name evidence="1" type="ORF">FGO68_gene14553</name>
</gene>
<evidence type="ECO:0000313" key="1">
    <source>
        <dbReference type="EMBL" id="TNV70888.1"/>
    </source>
</evidence>
<sequence length="78" mass="9075">MDLLKKRRISAFLIIGLLLVFLYGKNLLERQSFRAVSGTLSTVYKDRLLVESYIFQISEKLSKIQTTHKKQGLSFFPH</sequence>
<dbReference type="EMBL" id="RRYP01031882">
    <property type="protein sequence ID" value="TNV70888.1"/>
    <property type="molecule type" value="Genomic_DNA"/>
</dbReference>
<protein>
    <submittedName>
        <fullName evidence="1">Uncharacterized protein</fullName>
    </submittedName>
</protein>
<accession>A0A8J8N9P4</accession>
<evidence type="ECO:0000313" key="2">
    <source>
        <dbReference type="Proteomes" id="UP000785679"/>
    </source>
</evidence>
<dbReference type="AlphaFoldDB" id="A0A8J8N9P4"/>
<name>A0A8J8N9P4_HALGN</name>
<comment type="caution">
    <text evidence="1">The sequence shown here is derived from an EMBL/GenBank/DDBJ whole genome shotgun (WGS) entry which is preliminary data.</text>
</comment>
<dbReference type="Proteomes" id="UP000785679">
    <property type="component" value="Unassembled WGS sequence"/>
</dbReference>
<keyword evidence="2" id="KW-1185">Reference proteome</keyword>
<organism evidence="1 2">
    <name type="scientific">Halteria grandinella</name>
    <dbReference type="NCBI Taxonomy" id="5974"/>
    <lineage>
        <taxon>Eukaryota</taxon>
        <taxon>Sar</taxon>
        <taxon>Alveolata</taxon>
        <taxon>Ciliophora</taxon>
        <taxon>Intramacronucleata</taxon>
        <taxon>Spirotrichea</taxon>
        <taxon>Stichotrichia</taxon>
        <taxon>Sporadotrichida</taxon>
        <taxon>Halteriidae</taxon>
        <taxon>Halteria</taxon>
    </lineage>
</organism>
<proteinExistence type="predicted"/>
<reference evidence="1" key="1">
    <citation type="submission" date="2019-06" db="EMBL/GenBank/DDBJ databases">
        <authorList>
            <person name="Zheng W."/>
        </authorList>
    </citation>
    <scope>NUCLEOTIDE SEQUENCE</scope>
    <source>
        <strain evidence="1">QDHG01</strain>
    </source>
</reference>